<accession>A0A8J7D155</accession>
<protein>
    <submittedName>
        <fullName evidence="4">FAD-binding oxidoreductase</fullName>
    </submittedName>
</protein>
<evidence type="ECO:0000256" key="2">
    <source>
        <dbReference type="SAM" id="Phobius"/>
    </source>
</evidence>
<reference evidence="4" key="1">
    <citation type="submission" date="2020-09" db="EMBL/GenBank/DDBJ databases">
        <title>A novel bacterium of genus Mangrovicoccus, isolated from South China Sea.</title>
        <authorList>
            <person name="Huang H."/>
            <person name="Mo K."/>
            <person name="Hu Y."/>
        </authorList>
    </citation>
    <scope>NUCLEOTIDE SEQUENCE</scope>
    <source>
        <strain evidence="4">HB182678</strain>
    </source>
</reference>
<dbReference type="SUPFAM" id="SSF54373">
    <property type="entry name" value="FAD-linked reductases, C-terminal domain"/>
    <property type="match status" value="1"/>
</dbReference>
<dbReference type="PANTHER" id="PTHR13847">
    <property type="entry name" value="SARCOSINE DEHYDROGENASE-RELATED"/>
    <property type="match status" value="1"/>
</dbReference>
<dbReference type="Proteomes" id="UP000609121">
    <property type="component" value="Unassembled WGS sequence"/>
</dbReference>
<organism evidence="4 5">
    <name type="scientific">Mangrovicoccus algicola</name>
    <dbReference type="NCBI Taxonomy" id="2771008"/>
    <lineage>
        <taxon>Bacteria</taxon>
        <taxon>Pseudomonadati</taxon>
        <taxon>Pseudomonadota</taxon>
        <taxon>Alphaproteobacteria</taxon>
        <taxon>Rhodobacterales</taxon>
        <taxon>Paracoccaceae</taxon>
        <taxon>Mangrovicoccus</taxon>
    </lineage>
</organism>
<dbReference type="Gene3D" id="3.30.9.10">
    <property type="entry name" value="D-Amino Acid Oxidase, subunit A, domain 2"/>
    <property type="match status" value="1"/>
</dbReference>
<keyword evidence="5" id="KW-1185">Reference proteome</keyword>
<dbReference type="GO" id="GO:0016491">
    <property type="term" value="F:oxidoreductase activity"/>
    <property type="evidence" value="ECO:0007669"/>
    <property type="project" value="UniProtKB-KW"/>
</dbReference>
<keyword evidence="2" id="KW-1133">Transmembrane helix</keyword>
<proteinExistence type="predicted"/>
<gene>
    <name evidence="4" type="ORF">ICN82_19340</name>
</gene>
<keyword evidence="1" id="KW-0560">Oxidoreductase</keyword>
<dbReference type="Pfam" id="PF01266">
    <property type="entry name" value="DAO"/>
    <property type="match status" value="1"/>
</dbReference>
<feature type="transmembrane region" description="Helical" evidence="2">
    <location>
        <begin position="15"/>
        <end position="32"/>
    </location>
</feature>
<dbReference type="InterPro" id="IPR006076">
    <property type="entry name" value="FAD-dep_OxRdtase"/>
</dbReference>
<sequence length="422" mass="43381">MQDGGTGTEGAGSETVILGAGIVGLCVALSLLERGQAVRLIDRGDPGQATSFGNAGVIAPHSNAPHSAPGLWRALPGMLADPGKPLRVRAASWPAMIPWGLRFLARGRAAPFAAGAAAMHALCAPSIRLYRRHLEAAGQGGLIRDSLYIHAFRDPAQARLDAPGFRVRAAHGARMERVDGAGLRALEPAVSPDFRAAIVIEGQARALSPGRIGEVLAGRVRALGGVVERAEITGLVPAGAGWEVATGAGPRQAAQVVIAAGAWSGHLLAPLGIRLPLMAERGYHVEIPDPGVTLNHSFTDVGAAVVASSMEGGLRVAGMAEFGPLDAPPDPARAAILRRVARGICPDLADGEARIWMGRRPSLPDSLPALGRIAGRPGLWAAFGHSHHGLMMAPATGEAIAALITGADPGIDMAPYDPGRFG</sequence>
<keyword evidence="2" id="KW-0812">Transmembrane</keyword>
<dbReference type="AlphaFoldDB" id="A0A8J7D155"/>
<evidence type="ECO:0000313" key="4">
    <source>
        <dbReference type="EMBL" id="MBE3640363.1"/>
    </source>
</evidence>
<dbReference type="EMBL" id="JACVXA010000088">
    <property type="protein sequence ID" value="MBE3640363.1"/>
    <property type="molecule type" value="Genomic_DNA"/>
</dbReference>
<dbReference type="InterPro" id="IPR036188">
    <property type="entry name" value="FAD/NAD-bd_sf"/>
</dbReference>
<keyword evidence="2" id="KW-0472">Membrane</keyword>
<name>A0A8J7D155_9RHOB</name>
<evidence type="ECO:0000256" key="1">
    <source>
        <dbReference type="ARBA" id="ARBA00023002"/>
    </source>
</evidence>
<comment type="caution">
    <text evidence="4">The sequence shown here is derived from an EMBL/GenBank/DDBJ whole genome shotgun (WGS) entry which is preliminary data.</text>
</comment>
<evidence type="ECO:0000313" key="5">
    <source>
        <dbReference type="Proteomes" id="UP000609121"/>
    </source>
</evidence>
<dbReference type="RefSeq" id="WP_193186370.1">
    <property type="nucleotide sequence ID" value="NZ_JACVXA010000088.1"/>
</dbReference>
<evidence type="ECO:0000259" key="3">
    <source>
        <dbReference type="Pfam" id="PF01266"/>
    </source>
</evidence>
<dbReference type="Gene3D" id="3.50.50.60">
    <property type="entry name" value="FAD/NAD(P)-binding domain"/>
    <property type="match status" value="2"/>
</dbReference>
<feature type="domain" description="FAD dependent oxidoreductase" evidence="3">
    <location>
        <begin position="15"/>
        <end position="403"/>
    </location>
</feature>
<dbReference type="PANTHER" id="PTHR13847:SF289">
    <property type="entry name" value="GLYCINE OXIDASE"/>
    <property type="match status" value="1"/>
</dbReference>
<dbReference type="GO" id="GO:0005737">
    <property type="term" value="C:cytoplasm"/>
    <property type="evidence" value="ECO:0007669"/>
    <property type="project" value="TreeGrafter"/>
</dbReference>
<dbReference type="SUPFAM" id="SSF51905">
    <property type="entry name" value="FAD/NAD(P)-binding domain"/>
    <property type="match status" value="1"/>
</dbReference>